<dbReference type="Proteomes" id="UP000887116">
    <property type="component" value="Unassembled WGS sequence"/>
</dbReference>
<dbReference type="EMBL" id="BMAO01017060">
    <property type="protein sequence ID" value="GFR13070.1"/>
    <property type="molecule type" value="Genomic_DNA"/>
</dbReference>
<comment type="caution">
    <text evidence="1">The sequence shown here is derived from an EMBL/GenBank/DDBJ whole genome shotgun (WGS) entry which is preliminary data.</text>
</comment>
<protein>
    <submittedName>
        <fullName evidence="1">Uncharacterized protein</fullName>
    </submittedName>
</protein>
<reference evidence="1" key="1">
    <citation type="submission" date="2020-07" db="EMBL/GenBank/DDBJ databases">
        <title>Multicomponent nature underlies the extraordinary mechanical properties of spider dragline silk.</title>
        <authorList>
            <person name="Kono N."/>
            <person name="Nakamura H."/>
            <person name="Mori M."/>
            <person name="Yoshida Y."/>
            <person name="Ohtoshi R."/>
            <person name="Malay A.D."/>
            <person name="Moran D.A.P."/>
            <person name="Tomita M."/>
            <person name="Numata K."/>
            <person name="Arakawa K."/>
        </authorList>
    </citation>
    <scope>NUCLEOTIDE SEQUENCE</scope>
</reference>
<dbReference type="OrthoDB" id="10418556at2759"/>
<accession>A0A8X6H0Z3</accession>
<name>A0A8X6H0Z3_TRICU</name>
<evidence type="ECO:0000313" key="1">
    <source>
        <dbReference type="EMBL" id="GFR13070.1"/>
    </source>
</evidence>
<gene>
    <name evidence="1" type="ORF">TNCT_551911</name>
</gene>
<dbReference type="AlphaFoldDB" id="A0A8X6H0Z3"/>
<keyword evidence="2" id="KW-1185">Reference proteome</keyword>
<evidence type="ECO:0000313" key="2">
    <source>
        <dbReference type="Proteomes" id="UP000887116"/>
    </source>
</evidence>
<sequence>MYVTLSAGEGIPPSKFGTPPFFTLKSSFRDSEIEPMTCPGCVRIGAVSEADGAIGGAIPARFVASADGWIHRGPWAPFTVP</sequence>
<proteinExistence type="predicted"/>
<organism evidence="1 2">
    <name type="scientific">Trichonephila clavata</name>
    <name type="common">Joro spider</name>
    <name type="synonym">Nephila clavata</name>
    <dbReference type="NCBI Taxonomy" id="2740835"/>
    <lineage>
        <taxon>Eukaryota</taxon>
        <taxon>Metazoa</taxon>
        <taxon>Ecdysozoa</taxon>
        <taxon>Arthropoda</taxon>
        <taxon>Chelicerata</taxon>
        <taxon>Arachnida</taxon>
        <taxon>Araneae</taxon>
        <taxon>Araneomorphae</taxon>
        <taxon>Entelegynae</taxon>
        <taxon>Araneoidea</taxon>
        <taxon>Nephilidae</taxon>
        <taxon>Trichonephila</taxon>
    </lineage>
</organism>